<dbReference type="Pfam" id="PF02518">
    <property type="entry name" value="HATPase_c"/>
    <property type="match status" value="1"/>
</dbReference>
<evidence type="ECO:0000256" key="11">
    <source>
        <dbReference type="ARBA" id="ARBA00023012"/>
    </source>
</evidence>
<evidence type="ECO:0000256" key="9">
    <source>
        <dbReference type="ARBA" id="ARBA00022840"/>
    </source>
</evidence>
<protein>
    <recommendedName>
        <fullName evidence="3">histidine kinase</fullName>
        <ecNumber evidence="3">2.7.13.3</ecNumber>
    </recommendedName>
</protein>
<accession>A0A4S1CKG1</accession>
<dbReference type="SMART" id="SM00388">
    <property type="entry name" value="HisKA"/>
    <property type="match status" value="1"/>
</dbReference>
<dbReference type="InterPro" id="IPR003661">
    <property type="entry name" value="HisK_dim/P_dom"/>
</dbReference>
<keyword evidence="5" id="KW-0808">Transferase</keyword>
<reference evidence="17 18" key="1">
    <citation type="submission" date="2019-04" db="EMBL/GenBank/DDBJ databases">
        <title>Geobacter oryzae sp. nov., ferric-reducing bacteria isolated from paddy soil.</title>
        <authorList>
            <person name="Xu Z."/>
            <person name="Masuda Y."/>
            <person name="Itoh H."/>
            <person name="Senoo K."/>
        </authorList>
    </citation>
    <scope>NUCLEOTIDE SEQUENCE [LARGE SCALE GENOMIC DNA]</scope>
    <source>
        <strain evidence="17 18">Red111</strain>
    </source>
</reference>
<dbReference type="Pfam" id="PF00072">
    <property type="entry name" value="Response_reg"/>
    <property type="match status" value="1"/>
</dbReference>
<evidence type="ECO:0000259" key="15">
    <source>
        <dbReference type="PROSITE" id="PS50109"/>
    </source>
</evidence>
<name>A0A4S1CKG1_9BACT</name>
<keyword evidence="7" id="KW-0547">Nucleotide-binding</keyword>
<dbReference type="GO" id="GO:0016020">
    <property type="term" value="C:membrane"/>
    <property type="evidence" value="ECO:0007669"/>
    <property type="project" value="UniProtKB-SubCell"/>
</dbReference>
<evidence type="ECO:0000313" key="17">
    <source>
        <dbReference type="EMBL" id="TGU74214.1"/>
    </source>
</evidence>
<keyword evidence="11" id="KW-0902">Two-component regulatory system</keyword>
<dbReference type="PRINTS" id="PR00344">
    <property type="entry name" value="BCTRLSENSOR"/>
</dbReference>
<dbReference type="Gene3D" id="3.40.190.10">
    <property type="entry name" value="Periplasmic binding protein-like II"/>
    <property type="match status" value="2"/>
</dbReference>
<keyword evidence="9" id="KW-0067">ATP-binding</keyword>
<dbReference type="Gene3D" id="3.40.50.2300">
    <property type="match status" value="1"/>
</dbReference>
<dbReference type="PANTHER" id="PTHR45339:SF1">
    <property type="entry name" value="HYBRID SIGNAL TRANSDUCTION HISTIDINE KINASE J"/>
    <property type="match status" value="1"/>
</dbReference>
<dbReference type="EMBL" id="SRSC01000001">
    <property type="protein sequence ID" value="TGU74214.1"/>
    <property type="molecule type" value="Genomic_DNA"/>
</dbReference>
<dbReference type="InterPro" id="IPR036890">
    <property type="entry name" value="HATPase_C_sf"/>
</dbReference>
<feature type="domain" description="Histidine kinase" evidence="15">
    <location>
        <begin position="372"/>
        <end position="592"/>
    </location>
</feature>
<keyword evidence="4 13" id="KW-0597">Phosphoprotein</keyword>
<evidence type="ECO:0000313" key="18">
    <source>
        <dbReference type="Proteomes" id="UP000306416"/>
    </source>
</evidence>
<dbReference type="SMART" id="SM00387">
    <property type="entry name" value="HATPase_c"/>
    <property type="match status" value="1"/>
</dbReference>
<evidence type="ECO:0000256" key="8">
    <source>
        <dbReference type="ARBA" id="ARBA00022777"/>
    </source>
</evidence>
<evidence type="ECO:0000256" key="7">
    <source>
        <dbReference type="ARBA" id="ARBA00022741"/>
    </source>
</evidence>
<dbReference type="CDD" id="cd00082">
    <property type="entry name" value="HisKA"/>
    <property type="match status" value="1"/>
</dbReference>
<evidence type="ECO:0000256" key="6">
    <source>
        <dbReference type="ARBA" id="ARBA00022692"/>
    </source>
</evidence>
<keyword evidence="12" id="KW-0472">Membrane</keyword>
<dbReference type="CDD" id="cd17546">
    <property type="entry name" value="REC_hyHK_CKI1_RcsC-like"/>
    <property type="match status" value="1"/>
</dbReference>
<dbReference type="SUPFAM" id="SSF52172">
    <property type="entry name" value="CheY-like"/>
    <property type="match status" value="1"/>
</dbReference>
<dbReference type="InterPro" id="IPR001789">
    <property type="entry name" value="Sig_transdc_resp-reg_receiver"/>
</dbReference>
<keyword evidence="18" id="KW-1185">Reference proteome</keyword>
<evidence type="ECO:0000256" key="10">
    <source>
        <dbReference type="ARBA" id="ARBA00022989"/>
    </source>
</evidence>
<keyword evidence="14" id="KW-0175">Coiled coil</keyword>
<comment type="catalytic activity">
    <reaction evidence="1">
        <text>ATP + protein L-histidine = ADP + protein N-phospho-L-histidine.</text>
        <dbReference type="EC" id="2.7.13.3"/>
    </reaction>
</comment>
<dbReference type="CDD" id="cd16922">
    <property type="entry name" value="HATPase_EvgS-ArcB-TorS-like"/>
    <property type="match status" value="1"/>
</dbReference>
<dbReference type="SUPFAM" id="SSF47384">
    <property type="entry name" value="Homodimeric domain of signal transducing histidine kinase"/>
    <property type="match status" value="1"/>
</dbReference>
<feature type="coiled-coil region" evidence="14">
    <location>
        <begin position="310"/>
        <end position="362"/>
    </location>
</feature>
<evidence type="ECO:0000256" key="3">
    <source>
        <dbReference type="ARBA" id="ARBA00012438"/>
    </source>
</evidence>
<gene>
    <name evidence="17" type="ORF">E4633_01725</name>
</gene>
<dbReference type="AlphaFoldDB" id="A0A4S1CKG1"/>
<dbReference type="FunFam" id="1.10.287.130:FF:000004">
    <property type="entry name" value="Ethylene receptor 1"/>
    <property type="match status" value="1"/>
</dbReference>
<dbReference type="Proteomes" id="UP000306416">
    <property type="component" value="Unassembled WGS sequence"/>
</dbReference>
<dbReference type="InterPro" id="IPR011006">
    <property type="entry name" value="CheY-like_superfamily"/>
</dbReference>
<dbReference type="SMART" id="SM00062">
    <property type="entry name" value="PBPb"/>
    <property type="match status" value="1"/>
</dbReference>
<evidence type="ECO:0000256" key="14">
    <source>
        <dbReference type="SAM" id="Coils"/>
    </source>
</evidence>
<dbReference type="SUPFAM" id="SSF55874">
    <property type="entry name" value="ATPase domain of HSP90 chaperone/DNA topoisomerase II/histidine kinase"/>
    <property type="match status" value="1"/>
</dbReference>
<dbReference type="InterPro" id="IPR036097">
    <property type="entry name" value="HisK_dim/P_sf"/>
</dbReference>
<evidence type="ECO:0000256" key="1">
    <source>
        <dbReference type="ARBA" id="ARBA00000085"/>
    </source>
</evidence>
<dbReference type="PROSITE" id="PS50109">
    <property type="entry name" value="HIS_KIN"/>
    <property type="match status" value="1"/>
</dbReference>
<evidence type="ECO:0000256" key="2">
    <source>
        <dbReference type="ARBA" id="ARBA00004370"/>
    </source>
</evidence>
<evidence type="ECO:0000256" key="12">
    <source>
        <dbReference type="ARBA" id="ARBA00023136"/>
    </source>
</evidence>
<dbReference type="InterPro" id="IPR005467">
    <property type="entry name" value="His_kinase_dom"/>
</dbReference>
<dbReference type="InterPro" id="IPR003594">
    <property type="entry name" value="HATPase_dom"/>
</dbReference>
<evidence type="ECO:0000259" key="16">
    <source>
        <dbReference type="PROSITE" id="PS50110"/>
    </source>
</evidence>
<dbReference type="GO" id="GO:0000155">
    <property type="term" value="F:phosphorelay sensor kinase activity"/>
    <property type="evidence" value="ECO:0007669"/>
    <property type="project" value="InterPro"/>
</dbReference>
<evidence type="ECO:0000256" key="5">
    <source>
        <dbReference type="ARBA" id="ARBA00022679"/>
    </source>
</evidence>
<dbReference type="SMART" id="SM00448">
    <property type="entry name" value="REC"/>
    <property type="match status" value="1"/>
</dbReference>
<evidence type="ECO:0000256" key="13">
    <source>
        <dbReference type="PROSITE-ProRule" id="PRU00169"/>
    </source>
</evidence>
<dbReference type="GO" id="GO:0005524">
    <property type="term" value="F:ATP binding"/>
    <property type="evidence" value="ECO:0007669"/>
    <property type="project" value="UniProtKB-KW"/>
</dbReference>
<organism evidence="17 18">
    <name type="scientific">Geomonas terrae</name>
    <dbReference type="NCBI Taxonomy" id="2562681"/>
    <lineage>
        <taxon>Bacteria</taxon>
        <taxon>Pseudomonadati</taxon>
        <taxon>Thermodesulfobacteriota</taxon>
        <taxon>Desulfuromonadia</taxon>
        <taxon>Geobacterales</taxon>
        <taxon>Geobacteraceae</taxon>
        <taxon>Geomonas</taxon>
    </lineage>
</organism>
<dbReference type="PROSITE" id="PS50110">
    <property type="entry name" value="RESPONSE_REGULATORY"/>
    <property type="match status" value="1"/>
</dbReference>
<dbReference type="InterPro" id="IPR001638">
    <property type="entry name" value="Solute-binding_3/MltF_N"/>
</dbReference>
<keyword evidence="10" id="KW-1133">Transmembrane helix</keyword>
<feature type="modified residue" description="4-aspartylphosphate" evidence="13">
    <location>
        <position position="668"/>
    </location>
</feature>
<comment type="caution">
    <text evidence="17">The sequence shown here is derived from an EMBL/GenBank/DDBJ whole genome shotgun (WGS) entry which is preliminary data.</text>
</comment>
<proteinExistence type="predicted"/>
<keyword evidence="6" id="KW-0812">Transmembrane</keyword>
<dbReference type="Pfam" id="PF00497">
    <property type="entry name" value="SBP_bac_3"/>
    <property type="match status" value="1"/>
</dbReference>
<dbReference type="Pfam" id="PF00512">
    <property type="entry name" value="HisKA"/>
    <property type="match status" value="1"/>
</dbReference>
<comment type="subcellular location">
    <subcellularLocation>
        <location evidence="2">Membrane</location>
    </subcellularLocation>
</comment>
<dbReference type="Gene3D" id="1.10.287.130">
    <property type="match status" value="1"/>
</dbReference>
<sequence length="842" mass="92481">MRLPMNSKGSWHDQVHLPSSFARFFIFVFPLLIFSVVLLLSCLAPTAVLASPRTVSVGVYDNPPKIFVSAAGKPAGIFVDIIEHIAAKEGWQLQFVTGTWSQGLERLQKGEIDLMPDVAYTAEREKVYSFNKVAVLSGWSQVYARKGSGIQSILDLNGKRVAGLEKTIQLETLDRQAKSFGLKITQVPVSNYKTEFEMIASGKVDAGVTNRYYGLMFARKSGLEDTPIMFDPAPYCFAARKDAAGPLQLLEVIDGHLTAMKTDPQSVYYATMKRWTSEEVHFNLPAWLPLLGGVLGAALIMSLVGGVVLKQQVNVRTRELQQINREMEQRIDERTSSLRQANQQLCNALDELALAKEGAEAANRAKSLFLANMSHEIRTPLNAVLGFSQIVLHDPNLSPANRRNLKTVNRSGEHLLALINDVLDMAKIESGRMSVEALPFDLPGVLQDVVEVFSPKAASKELQLMLEVHPDTPRYVLGDAGKLRQIVINLVGNAVKFTDHGWVALRARGDMRDGRPFVEVEVEDTGPGVAPEDIQHVFGLFEQADVGRRTQGGTGLGLPISREYARLMGGDLSVSSEPGHGACFRVTLPVVEAEQAPAPEPAGQQRRVLRLKPGQRSWQLLVVDDRDTNREILVKMLTPVGFSVIEAKDGQRGIEAFASHTPDLVFMDVVMPVMDGREATRRIRALPEGKDVPIIAVSASVFEEQLREVMAAGVDDFLRKPFREEELFEKLGRLLPVEFEYEDEEDTTVASGEDVLSDAGMAEAVALLPEEVRSELIAAARELDRGRILSLLGGISESAPGVADRLRDHAEGYRFDLIEEVLLQTPGQGGEPAAAGREADTV</sequence>
<dbReference type="InterPro" id="IPR004358">
    <property type="entry name" value="Sig_transdc_His_kin-like_C"/>
</dbReference>
<dbReference type="FunFam" id="3.30.565.10:FF:000010">
    <property type="entry name" value="Sensor histidine kinase RcsC"/>
    <property type="match status" value="1"/>
</dbReference>
<dbReference type="PANTHER" id="PTHR45339">
    <property type="entry name" value="HYBRID SIGNAL TRANSDUCTION HISTIDINE KINASE J"/>
    <property type="match status" value="1"/>
</dbReference>
<dbReference type="Gene3D" id="3.30.565.10">
    <property type="entry name" value="Histidine kinase-like ATPase, C-terminal domain"/>
    <property type="match status" value="1"/>
</dbReference>
<keyword evidence="8" id="KW-0418">Kinase</keyword>
<feature type="domain" description="Response regulatory" evidence="16">
    <location>
        <begin position="619"/>
        <end position="735"/>
    </location>
</feature>
<dbReference type="EC" id="2.7.13.3" evidence="3"/>
<evidence type="ECO:0000256" key="4">
    <source>
        <dbReference type="ARBA" id="ARBA00022553"/>
    </source>
</evidence>
<dbReference type="SUPFAM" id="SSF53850">
    <property type="entry name" value="Periplasmic binding protein-like II"/>
    <property type="match status" value="1"/>
</dbReference>